<keyword evidence="3" id="KW-1185">Reference proteome</keyword>
<dbReference type="EMBL" id="KQ964247">
    <property type="protein sequence ID" value="KXJ93971.1"/>
    <property type="molecule type" value="Genomic_DNA"/>
</dbReference>
<feature type="compositionally biased region" description="Basic residues" evidence="1">
    <location>
        <begin position="192"/>
        <end position="202"/>
    </location>
</feature>
<feature type="region of interest" description="Disordered" evidence="1">
    <location>
        <begin position="1"/>
        <end position="31"/>
    </location>
</feature>
<gene>
    <name evidence="2" type="ORF">Micbo1qcDRAFT_158901</name>
</gene>
<dbReference type="AlphaFoldDB" id="A0A136J9Z1"/>
<organism evidence="2 3">
    <name type="scientific">Microdochium bolleyi</name>
    <dbReference type="NCBI Taxonomy" id="196109"/>
    <lineage>
        <taxon>Eukaryota</taxon>
        <taxon>Fungi</taxon>
        <taxon>Dikarya</taxon>
        <taxon>Ascomycota</taxon>
        <taxon>Pezizomycotina</taxon>
        <taxon>Sordariomycetes</taxon>
        <taxon>Xylariomycetidae</taxon>
        <taxon>Xylariales</taxon>
        <taxon>Microdochiaceae</taxon>
        <taxon>Microdochium</taxon>
    </lineage>
</organism>
<sequence>MSNAQNDANLDSDQPGAHRRSFAESLLSTDSVPNVMSAQSAKAYHVEQIPIVVRPPSRPGLGDVSLPQTSANGDRSSHHDKKNAPQVESAQSIPHNRPNHEPVERPKSRRDQVRARKARDMEAMKNQCQQVSSVSADQRELKERVGSLPVQAPQHTPAAVPEPPTTQKMVPEAATVSDDLPPPEVPPLHPARTLRKTLKRPKPSQSNTSTDVSKPGSPVNWDRASSQRRKERHAERKAYSSRRERYLAEARAEQKDLADRLSRQELVLRYENLKELRTYDMEKRLRRLERNGEVWLRSMVPLMENLNRLLQEQYSYQRNMQFPPYSPGPISRRQHQYVPSHPMPQNSRKDAPGSRQPHARLPGDVDRAEPGTNNYSLRSVRSHDSP</sequence>
<protein>
    <submittedName>
        <fullName evidence="2">Uncharacterized protein</fullName>
    </submittedName>
</protein>
<evidence type="ECO:0000256" key="1">
    <source>
        <dbReference type="SAM" id="MobiDB-lite"/>
    </source>
</evidence>
<feature type="region of interest" description="Disordered" evidence="1">
    <location>
        <begin position="320"/>
        <end position="386"/>
    </location>
</feature>
<dbReference type="Proteomes" id="UP000070501">
    <property type="component" value="Unassembled WGS sequence"/>
</dbReference>
<feature type="non-terminal residue" evidence="2">
    <location>
        <position position="386"/>
    </location>
</feature>
<feature type="compositionally biased region" description="Basic and acidic residues" evidence="1">
    <location>
        <begin position="232"/>
        <end position="242"/>
    </location>
</feature>
<feature type="compositionally biased region" description="Polar residues" evidence="1">
    <location>
        <begin position="126"/>
        <end position="136"/>
    </location>
</feature>
<feature type="region of interest" description="Disordered" evidence="1">
    <location>
        <begin position="53"/>
        <end position="242"/>
    </location>
</feature>
<feature type="compositionally biased region" description="Pro residues" evidence="1">
    <location>
        <begin position="180"/>
        <end position="189"/>
    </location>
</feature>
<proteinExistence type="predicted"/>
<dbReference type="InParanoid" id="A0A136J9Z1"/>
<evidence type="ECO:0000313" key="2">
    <source>
        <dbReference type="EMBL" id="KXJ93971.1"/>
    </source>
</evidence>
<feature type="compositionally biased region" description="Polar residues" evidence="1">
    <location>
        <begin position="1"/>
        <end position="12"/>
    </location>
</feature>
<dbReference type="OrthoDB" id="5417386at2759"/>
<accession>A0A136J9Z1</accession>
<feature type="compositionally biased region" description="Basic and acidic residues" evidence="1">
    <location>
        <begin position="98"/>
        <end position="123"/>
    </location>
</feature>
<evidence type="ECO:0000313" key="3">
    <source>
        <dbReference type="Proteomes" id="UP000070501"/>
    </source>
</evidence>
<feature type="compositionally biased region" description="Polar residues" evidence="1">
    <location>
        <begin position="203"/>
        <end position="212"/>
    </location>
</feature>
<name>A0A136J9Z1_9PEZI</name>
<reference evidence="3" key="1">
    <citation type="submission" date="2016-02" db="EMBL/GenBank/DDBJ databases">
        <title>Draft genome sequence of Microdochium bolleyi, a fungal endophyte of beachgrass.</title>
        <authorList>
            <consortium name="DOE Joint Genome Institute"/>
            <person name="David A.S."/>
            <person name="May G."/>
            <person name="Haridas S."/>
            <person name="Lim J."/>
            <person name="Wang M."/>
            <person name="Labutti K."/>
            <person name="Lipzen A."/>
            <person name="Barry K."/>
            <person name="Grigoriev I.V."/>
        </authorList>
    </citation>
    <scope>NUCLEOTIDE SEQUENCE [LARGE SCALE GENOMIC DNA]</scope>
    <source>
        <strain evidence="3">J235TASD1</strain>
    </source>
</reference>